<dbReference type="PANTHER" id="PTHR36978">
    <property type="entry name" value="P-LOOP CONTAINING NUCLEOTIDE TRIPHOSPHATE HYDROLASE"/>
    <property type="match status" value="1"/>
</dbReference>
<dbReference type="Gene3D" id="3.40.50.300">
    <property type="entry name" value="P-loop containing nucleotide triphosphate hydrolases"/>
    <property type="match status" value="1"/>
</dbReference>
<dbReference type="OrthoDB" id="408152at2759"/>
<dbReference type="EMBL" id="CP023322">
    <property type="protein sequence ID" value="ATY58702.1"/>
    <property type="molecule type" value="Genomic_DNA"/>
</dbReference>
<name>A0A2H4S6H9_CORMI</name>
<reference evidence="1 2" key="1">
    <citation type="journal article" date="2017" name="BMC Genomics">
        <title>Chromosome level assembly and secondary metabolite potential of the parasitic fungus Cordyceps militaris.</title>
        <authorList>
            <person name="Kramer G.J."/>
            <person name="Nodwell J.R."/>
        </authorList>
    </citation>
    <scope>NUCLEOTIDE SEQUENCE [LARGE SCALE GENOMIC DNA]</scope>
    <source>
        <strain evidence="1 2">ATCC 34164</strain>
    </source>
</reference>
<dbReference type="VEuPathDB" id="FungiDB:A9K55_002391"/>
<evidence type="ECO:0000313" key="1">
    <source>
        <dbReference type="EMBL" id="ATY58702.1"/>
    </source>
</evidence>
<dbReference type="AlphaFoldDB" id="A0A2H4S6H9"/>
<dbReference type="Proteomes" id="UP000323067">
    <property type="component" value="Chromosome iv"/>
</dbReference>
<dbReference type="Pfam" id="PF17784">
    <property type="entry name" value="Sulfotransfer_4"/>
    <property type="match status" value="1"/>
</dbReference>
<dbReference type="PANTHER" id="PTHR36978:SF3">
    <property type="entry name" value="P-LOOP CONTAINING NUCLEOSIDE TRIPHOSPHATE HYDROLASE PROTEIN"/>
    <property type="match status" value="1"/>
</dbReference>
<organism evidence="1 2">
    <name type="scientific">Cordyceps militaris</name>
    <name type="common">Caterpillar fungus</name>
    <name type="synonym">Clavaria militaris</name>
    <dbReference type="NCBI Taxonomy" id="73501"/>
    <lineage>
        <taxon>Eukaryota</taxon>
        <taxon>Fungi</taxon>
        <taxon>Dikarya</taxon>
        <taxon>Ascomycota</taxon>
        <taxon>Pezizomycotina</taxon>
        <taxon>Sordariomycetes</taxon>
        <taxon>Hypocreomycetidae</taxon>
        <taxon>Hypocreales</taxon>
        <taxon>Cordycipitaceae</taxon>
        <taxon>Cordyceps</taxon>
    </lineage>
</organism>
<evidence type="ECO:0000313" key="2">
    <source>
        <dbReference type="Proteomes" id="UP000323067"/>
    </source>
</evidence>
<dbReference type="VEuPathDB" id="FungiDB:CCM_09395"/>
<proteinExistence type="predicted"/>
<dbReference type="SUPFAM" id="SSF52540">
    <property type="entry name" value="P-loop containing nucleoside triphosphate hydrolases"/>
    <property type="match status" value="1"/>
</dbReference>
<gene>
    <name evidence="1" type="ORF">A9K55_002391</name>
</gene>
<accession>A0A2H4S6H9</accession>
<dbReference type="InterPro" id="IPR027417">
    <property type="entry name" value="P-loop_NTPase"/>
</dbReference>
<protein>
    <submittedName>
        <fullName evidence="1">NAD dependent epimerase</fullName>
    </submittedName>
</protein>
<sequence length="262" mass="29308">MGGVPSVPQDRSRRIQVIAAGYSRTGTTSISIALARLLDGPVFHGGNQIFQREDAWMREWCRMIDADGRDPPAMLARLRRITAGYAAIADAPAYLLLPELLALYPDAKVVLVTRDRARWYRSMAPIMRSVAVPMRLLAVLLWPCPTWRWLPGYLVWAGKREEKRIGLEFSPDMLDKHNDWVRRNVPPGRFFEMDLAEGWQPLADFLGVPAPPDGVPFPRANDAAEAHAVTRRVLRTAALAWAGILAAAAAAAWQAHRLWTAR</sequence>
<dbReference type="InterPro" id="IPR040632">
    <property type="entry name" value="Sulfotransfer_4"/>
</dbReference>